<dbReference type="EMBL" id="JAACJK010000172">
    <property type="protein sequence ID" value="KAF5320005.1"/>
    <property type="molecule type" value="Genomic_DNA"/>
</dbReference>
<evidence type="ECO:0000259" key="3">
    <source>
        <dbReference type="Pfam" id="PF00125"/>
    </source>
</evidence>
<dbReference type="InterPro" id="IPR007125">
    <property type="entry name" value="H2A/H2B/H3"/>
</dbReference>
<dbReference type="SUPFAM" id="SSF47113">
    <property type="entry name" value="Histone-fold"/>
    <property type="match status" value="1"/>
</dbReference>
<evidence type="ECO:0000313" key="5">
    <source>
        <dbReference type="Proteomes" id="UP000541558"/>
    </source>
</evidence>
<feature type="compositionally biased region" description="Polar residues" evidence="2">
    <location>
        <begin position="52"/>
        <end position="66"/>
    </location>
</feature>
<reference evidence="4 5" key="1">
    <citation type="journal article" date="2020" name="ISME J.">
        <title>Uncovering the hidden diversity of litter-decomposition mechanisms in mushroom-forming fungi.</title>
        <authorList>
            <person name="Floudas D."/>
            <person name="Bentzer J."/>
            <person name="Ahren D."/>
            <person name="Johansson T."/>
            <person name="Persson P."/>
            <person name="Tunlid A."/>
        </authorList>
    </citation>
    <scope>NUCLEOTIDE SEQUENCE [LARGE SCALE GENOMIC DNA]</scope>
    <source>
        <strain evidence="4 5">CBS 175.51</strain>
    </source>
</reference>
<dbReference type="GO" id="GO:0030527">
    <property type="term" value="F:structural constituent of chromatin"/>
    <property type="evidence" value="ECO:0007669"/>
    <property type="project" value="InterPro"/>
</dbReference>
<dbReference type="InterPro" id="IPR000558">
    <property type="entry name" value="Histone_H2B"/>
</dbReference>
<dbReference type="GO" id="GO:0000786">
    <property type="term" value="C:nucleosome"/>
    <property type="evidence" value="ECO:0007669"/>
    <property type="project" value="InterPro"/>
</dbReference>
<dbReference type="GO" id="GO:0003677">
    <property type="term" value="F:DNA binding"/>
    <property type="evidence" value="ECO:0007669"/>
    <property type="project" value="InterPro"/>
</dbReference>
<name>A0A8H5F146_9AGAR</name>
<comment type="similarity">
    <text evidence="1">Belongs to the histone H2B family.</text>
</comment>
<evidence type="ECO:0000256" key="1">
    <source>
        <dbReference type="ARBA" id="ARBA00006846"/>
    </source>
</evidence>
<organism evidence="4 5">
    <name type="scientific">Ephemerocybe angulata</name>
    <dbReference type="NCBI Taxonomy" id="980116"/>
    <lineage>
        <taxon>Eukaryota</taxon>
        <taxon>Fungi</taxon>
        <taxon>Dikarya</taxon>
        <taxon>Basidiomycota</taxon>
        <taxon>Agaricomycotina</taxon>
        <taxon>Agaricomycetes</taxon>
        <taxon>Agaricomycetidae</taxon>
        <taxon>Agaricales</taxon>
        <taxon>Agaricineae</taxon>
        <taxon>Psathyrellaceae</taxon>
        <taxon>Ephemerocybe</taxon>
    </lineage>
</organism>
<keyword evidence="5" id="KW-1185">Reference proteome</keyword>
<dbReference type="GO" id="GO:0046982">
    <property type="term" value="F:protein heterodimerization activity"/>
    <property type="evidence" value="ECO:0007669"/>
    <property type="project" value="InterPro"/>
</dbReference>
<protein>
    <recommendedName>
        <fullName evidence="3">Core Histone H2A/H2B/H3 domain-containing protein</fullName>
    </recommendedName>
</protein>
<dbReference type="Proteomes" id="UP000541558">
    <property type="component" value="Unassembled WGS sequence"/>
</dbReference>
<dbReference type="OrthoDB" id="1166527at2759"/>
<dbReference type="AlphaFoldDB" id="A0A8H5F146"/>
<dbReference type="PANTHER" id="PTHR23428">
    <property type="entry name" value="HISTONE H2B"/>
    <property type="match status" value="1"/>
</dbReference>
<feature type="region of interest" description="Disordered" evidence="2">
    <location>
        <begin position="28"/>
        <end position="79"/>
    </location>
</feature>
<dbReference type="CDD" id="cd22910">
    <property type="entry name" value="HFD_H2B"/>
    <property type="match status" value="1"/>
</dbReference>
<accession>A0A8H5F146</accession>
<evidence type="ECO:0000256" key="2">
    <source>
        <dbReference type="SAM" id="MobiDB-lite"/>
    </source>
</evidence>
<gene>
    <name evidence="4" type="ORF">D9611_011063</name>
</gene>
<dbReference type="SMART" id="SM00427">
    <property type="entry name" value="H2B"/>
    <property type="match status" value="1"/>
</dbReference>
<comment type="caution">
    <text evidence="4">The sequence shown here is derived from an EMBL/GenBank/DDBJ whole genome shotgun (WGS) entry which is preliminary data.</text>
</comment>
<evidence type="ECO:0000313" key="4">
    <source>
        <dbReference type="EMBL" id="KAF5320005.1"/>
    </source>
</evidence>
<dbReference type="Gene3D" id="1.10.20.10">
    <property type="entry name" value="Histone, subunit A"/>
    <property type="match status" value="1"/>
</dbReference>
<feature type="region of interest" description="Disordered" evidence="2">
    <location>
        <begin position="1"/>
        <end position="20"/>
    </location>
</feature>
<sequence>MPVDSSSGDESDSSNPLDWSDDMKLMLLSMPMSPTQRRPRSYIPPSPAYLTPSRSHFSWESPSTDGRTPKRRASGRTRTSNVTYSTSYRKVLKGIHPTMMISRDATSALDDFIQLVFLRISATAAELASSSAKSVISVTEVQTAVRLIFPAILAEHAISEGTKAIIT</sequence>
<feature type="domain" description="Core Histone H2A/H2B/H3" evidence="3">
    <location>
        <begin position="76"/>
        <end position="147"/>
    </location>
</feature>
<dbReference type="InterPro" id="IPR009072">
    <property type="entry name" value="Histone-fold"/>
</dbReference>
<dbReference type="Pfam" id="PF00125">
    <property type="entry name" value="Histone"/>
    <property type="match status" value="1"/>
</dbReference>
<dbReference type="PRINTS" id="PR00621">
    <property type="entry name" value="HISTONEH2B"/>
</dbReference>
<proteinExistence type="inferred from homology"/>